<protein>
    <recommendedName>
        <fullName evidence="2">RecQ mediated genome instability protein 1 OB-fold domain-containing protein</fullName>
    </recommendedName>
</protein>
<dbReference type="Pfam" id="PF08585">
    <property type="entry name" value="RMI1_N_C"/>
    <property type="match status" value="1"/>
</dbReference>
<dbReference type="Gene3D" id="2.40.50.770">
    <property type="entry name" value="RecQ-mediated genome instability protein Rmi1, C-terminal domain"/>
    <property type="match status" value="1"/>
</dbReference>
<feature type="domain" description="RecQ mediated genome instability protein 1 OB-fold" evidence="2">
    <location>
        <begin position="134"/>
        <end position="260"/>
    </location>
</feature>
<dbReference type="GeneID" id="6014562"/>
<sequence>MESADFSPTSVLYSPPGAIPDRVEMAPPSPARCMEGSSSDDGGDAYEPQDNTHSYVQIAIEVTFPNLDQAFLDDAFAHALRWQEENPIDPTFQDKDDQLLAAFASIFYRTPLSQSTLPGQGLPPFSDAATACLKIRGPLWMEVVSIDDLGVSAFQLERVRLERRRYILDRVSQAARERKVFSRDESAAIRATLPKYPRKTLQLRLTDGSQEIDAFEINGPLPHISLDETFIGHKIRLENFHIISGKAYIMPCNIAEVGGPPPELWDGMHTVTLHTRMEREVQLCQELGVDLQDLYDLSGLWGPNRETTAQY</sequence>
<dbReference type="KEGG" id="cci:CC1G_13138"/>
<dbReference type="InterPro" id="IPR013894">
    <property type="entry name" value="RMI1_OB"/>
</dbReference>
<accession>A8P0Y7</accession>
<evidence type="ECO:0000313" key="3">
    <source>
        <dbReference type="EMBL" id="EAU83821.1"/>
    </source>
</evidence>
<reference evidence="3 4" key="1">
    <citation type="journal article" date="2010" name="Proc. Natl. Acad. Sci. U.S.A.">
        <title>Insights into evolution of multicellular fungi from the assembled chromosomes of the mushroom Coprinopsis cinerea (Coprinus cinereus).</title>
        <authorList>
            <person name="Stajich J.E."/>
            <person name="Wilke S.K."/>
            <person name="Ahren D."/>
            <person name="Au C.H."/>
            <person name="Birren B.W."/>
            <person name="Borodovsky M."/>
            <person name="Burns C."/>
            <person name="Canback B."/>
            <person name="Casselton L.A."/>
            <person name="Cheng C.K."/>
            <person name="Deng J."/>
            <person name="Dietrich F.S."/>
            <person name="Fargo D.C."/>
            <person name="Farman M.L."/>
            <person name="Gathman A.C."/>
            <person name="Goldberg J."/>
            <person name="Guigo R."/>
            <person name="Hoegger P.J."/>
            <person name="Hooker J.B."/>
            <person name="Huggins A."/>
            <person name="James T.Y."/>
            <person name="Kamada T."/>
            <person name="Kilaru S."/>
            <person name="Kodira C."/>
            <person name="Kues U."/>
            <person name="Kupfer D."/>
            <person name="Kwan H.S."/>
            <person name="Lomsadze A."/>
            <person name="Li W."/>
            <person name="Lilly W.W."/>
            <person name="Ma L.J."/>
            <person name="Mackey A.J."/>
            <person name="Manning G."/>
            <person name="Martin F."/>
            <person name="Muraguchi H."/>
            <person name="Natvig D.O."/>
            <person name="Palmerini H."/>
            <person name="Ramesh M.A."/>
            <person name="Rehmeyer C.J."/>
            <person name="Roe B.A."/>
            <person name="Shenoy N."/>
            <person name="Stanke M."/>
            <person name="Ter-Hovhannisyan V."/>
            <person name="Tunlid A."/>
            <person name="Velagapudi R."/>
            <person name="Vision T.J."/>
            <person name="Zeng Q."/>
            <person name="Zolan M.E."/>
            <person name="Pukkila P.J."/>
        </authorList>
    </citation>
    <scope>NUCLEOTIDE SEQUENCE [LARGE SCALE GENOMIC DNA]</scope>
    <source>
        <strain evidence="4">Okayama-7 / 130 / ATCC MYA-4618 / FGSC 9003</strain>
    </source>
</reference>
<evidence type="ECO:0000256" key="1">
    <source>
        <dbReference type="SAM" id="MobiDB-lite"/>
    </source>
</evidence>
<comment type="caution">
    <text evidence="3">The sequence shown here is derived from an EMBL/GenBank/DDBJ whole genome shotgun (WGS) entry which is preliminary data.</text>
</comment>
<evidence type="ECO:0000313" key="4">
    <source>
        <dbReference type="Proteomes" id="UP000001861"/>
    </source>
</evidence>
<dbReference type="InParanoid" id="A8P0Y7"/>
<keyword evidence="4" id="KW-1185">Reference proteome</keyword>
<dbReference type="RefSeq" id="XP_001837995.1">
    <property type="nucleotide sequence ID" value="XM_001837943.1"/>
</dbReference>
<organism evidence="3 4">
    <name type="scientific">Coprinopsis cinerea (strain Okayama-7 / 130 / ATCC MYA-4618 / FGSC 9003)</name>
    <name type="common">Inky cap fungus</name>
    <name type="synonym">Hormographiella aspergillata</name>
    <dbReference type="NCBI Taxonomy" id="240176"/>
    <lineage>
        <taxon>Eukaryota</taxon>
        <taxon>Fungi</taxon>
        <taxon>Dikarya</taxon>
        <taxon>Basidiomycota</taxon>
        <taxon>Agaricomycotina</taxon>
        <taxon>Agaricomycetes</taxon>
        <taxon>Agaricomycetidae</taxon>
        <taxon>Agaricales</taxon>
        <taxon>Agaricineae</taxon>
        <taxon>Psathyrellaceae</taxon>
        <taxon>Coprinopsis</taxon>
    </lineage>
</organism>
<gene>
    <name evidence="3" type="ORF">CC1G_13138</name>
</gene>
<proteinExistence type="predicted"/>
<dbReference type="EMBL" id="AACS02000006">
    <property type="protein sequence ID" value="EAU83821.1"/>
    <property type="molecule type" value="Genomic_DNA"/>
</dbReference>
<dbReference type="OrthoDB" id="341511at2759"/>
<evidence type="ECO:0000259" key="2">
    <source>
        <dbReference type="Pfam" id="PF08585"/>
    </source>
</evidence>
<dbReference type="InterPro" id="IPR042470">
    <property type="entry name" value="RMI1_N_C_sf"/>
</dbReference>
<feature type="region of interest" description="Disordered" evidence="1">
    <location>
        <begin position="1"/>
        <end position="49"/>
    </location>
</feature>
<dbReference type="Proteomes" id="UP000001861">
    <property type="component" value="Unassembled WGS sequence"/>
</dbReference>
<dbReference type="STRING" id="240176.A8P0Y7"/>
<dbReference type="AlphaFoldDB" id="A8P0Y7"/>
<name>A8P0Y7_COPC7</name>
<feature type="compositionally biased region" description="Polar residues" evidence="1">
    <location>
        <begin position="1"/>
        <end position="12"/>
    </location>
</feature>
<dbReference type="VEuPathDB" id="FungiDB:CC1G_13138"/>